<gene>
    <name evidence="1" type="ORF">BpHYR1_018545</name>
</gene>
<comment type="caution">
    <text evidence="1">The sequence shown here is derived from an EMBL/GenBank/DDBJ whole genome shotgun (WGS) entry which is preliminary data.</text>
</comment>
<accession>A0A3M7SME4</accession>
<name>A0A3M7SME4_BRAPC</name>
<protein>
    <submittedName>
        <fullName evidence="1">Uncharacterized protein</fullName>
    </submittedName>
</protein>
<feature type="non-terminal residue" evidence="1">
    <location>
        <position position="1"/>
    </location>
</feature>
<dbReference type="AlphaFoldDB" id="A0A3M7SME4"/>
<evidence type="ECO:0000313" key="1">
    <source>
        <dbReference type="EMBL" id="RNA36991.1"/>
    </source>
</evidence>
<dbReference type="Proteomes" id="UP000276133">
    <property type="component" value="Unassembled WGS sequence"/>
</dbReference>
<evidence type="ECO:0000313" key="2">
    <source>
        <dbReference type="Proteomes" id="UP000276133"/>
    </source>
</evidence>
<dbReference type="EMBL" id="REGN01001108">
    <property type="protein sequence ID" value="RNA36991.1"/>
    <property type="molecule type" value="Genomic_DNA"/>
</dbReference>
<sequence length="74" mass="8745">SYDNTIVKSKIIKKADNLNPWKIYIILVLKFRNVNLRKKHSLQDNHFDVFSSAIFISHELHNISDSDKLNFFVL</sequence>
<organism evidence="1 2">
    <name type="scientific">Brachionus plicatilis</name>
    <name type="common">Marine rotifer</name>
    <name type="synonym">Brachionus muelleri</name>
    <dbReference type="NCBI Taxonomy" id="10195"/>
    <lineage>
        <taxon>Eukaryota</taxon>
        <taxon>Metazoa</taxon>
        <taxon>Spiralia</taxon>
        <taxon>Gnathifera</taxon>
        <taxon>Rotifera</taxon>
        <taxon>Eurotatoria</taxon>
        <taxon>Monogononta</taxon>
        <taxon>Pseudotrocha</taxon>
        <taxon>Ploima</taxon>
        <taxon>Brachionidae</taxon>
        <taxon>Brachionus</taxon>
    </lineage>
</organism>
<keyword evidence="2" id="KW-1185">Reference proteome</keyword>
<reference evidence="1 2" key="1">
    <citation type="journal article" date="2018" name="Sci. Rep.">
        <title>Genomic signatures of local adaptation to the degree of environmental predictability in rotifers.</title>
        <authorList>
            <person name="Franch-Gras L."/>
            <person name="Hahn C."/>
            <person name="Garcia-Roger E.M."/>
            <person name="Carmona M.J."/>
            <person name="Serra M."/>
            <person name="Gomez A."/>
        </authorList>
    </citation>
    <scope>NUCLEOTIDE SEQUENCE [LARGE SCALE GENOMIC DNA]</scope>
    <source>
        <strain evidence="1">HYR1</strain>
    </source>
</reference>
<proteinExistence type="predicted"/>